<reference evidence="1 2" key="1">
    <citation type="submission" date="2018-06" db="EMBL/GenBank/DDBJ databases">
        <authorList>
            <consortium name="Pathogen Informatics"/>
            <person name="Doyle S."/>
        </authorList>
    </citation>
    <scope>NUCLEOTIDE SEQUENCE [LARGE SCALE GENOMIC DNA]</scope>
    <source>
        <strain evidence="1 2">NCTC13163</strain>
    </source>
</reference>
<evidence type="ECO:0000313" key="2">
    <source>
        <dbReference type="Proteomes" id="UP000254060"/>
    </source>
</evidence>
<organism evidence="1 2">
    <name type="scientific">Exiguobacterium aurantiacum</name>
    <dbReference type="NCBI Taxonomy" id="33987"/>
    <lineage>
        <taxon>Bacteria</taxon>
        <taxon>Bacillati</taxon>
        <taxon>Bacillota</taxon>
        <taxon>Bacilli</taxon>
        <taxon>Bacillales</taxon>
        <taxon>Bacillales Family XII. Incertae Sedis</taxon>
        <taxon>Exiguobacterium</taxon>
    </lineage>
</organism>
<dbReference type="EMBL" id="UGGP01000001">
    <property type="protein sequence ID" value="STO07203.1"/>
    <property type="molecule type" value="Genomic_DNA"/>
</dbReference>
<gene>
    <name evidence="1" type="ORF">NCTC13163_00548</name>
</gene>
<sequence>MNEETTQELSYIVDKVIDEPNDVADLSLYGEQYILADETSAFFDETESTSQALWWQNKDGFTARIIYYIDGNTVELDDESRLSVQQLINLANQTL</sequence>
<dbReference type="STRING" id="1397694.GCA_000702585_01064"/>
<accession>A0A377FS72</accession>
<protein>
    <recommendedName>
        <fullName evidence="3">DUF4367 domain-containing protein</fullName>
    </recommendedName>
</protein>
<dbReference type="Proteomes" id="UP000254060">
    <property type="component" value="Unassembled WGS sequence"/>
</dbReference>
<evidence type="ECO:0008006" key="3">
    <source>
        <dbReference type="Google" id="ProtNLM"/>
    </source>
</evidence>
<proteinExistence type="predicted"/>
<name>A0A377FS72_9BACL</name>
<dbReference type="AlphaFoldDB" id="A0A377FS72"/>
<evidence type="ECO:0000313" key="1">
    <source>
        <dbReference type="EMBL" id="STO07203.1"/>
    </source>
</evidence>